<feature type="compositionally biased region" description="Low complexity" evidence="1">
    <location>
        <begin position="106"/>
        <end position="139"/>
    </location>
</feature>
<accession>A0A7R8WV93</accession>
<evidence type="ECO:0000256" key="1">
    <source>
        <dbReference type="SAM" id="MobiDB-lite"/>
    </source>
</evidence>
<feature type="region of interest" description="Disordered" evidence="1">
    <location>
        <begin position="98"/>
        <end position="139"/>
    </location>
</feature>
<proteinExistence type="predicted"/>
<feature type="non-terminal residue" evidence="2">
    <location>
        <position position="1"/>
    </location>
</feature>
<dbReference type="AlphaFoldDB" id="A0A7R8WV93"/>
<sequence length="139" mass="14763">GPSLLSRRLFLSPASTSVDVHLTRVEGCPLAQAEVYIEDSFSRWRIVPLLPEGEHLLPAPSSLPATIVIRGIAPGQFHRLRVSLINAAGRKDVELEFPTRTLEGESISSSTSDGSMSHPASSSSSSLPEHSSSSPSSTS</sequence>
<gene>
    <name evidence="2" type="ORF">CTOB1V02_LOCUS13642</name>
</gene>
<dbReference type="EMBL" id="OB674840">
    <property type="protein sequence ID" value="CAD7235827.1"/>
    <property type="molecule type" value="Genomic_DNA"/>
</dbReference>
<evidence type="ECO:0000313" key="2">
    <source>
        <dbReference type="EMBL" id="CAD7235827.1"/>
    </source>
</evidence>
<feature type="non-terminal residue" evidence="2">
    <location>
        <position position="139"/>
    </location>
</feature>
<name>A0A7R8WV93_9CRUS</name>
<protein>
    <submittedName>
        <fullName evidence="2">Uncharacterized protein</fullName>
    </submittedName>
</protein>
<reference evidence="2" key="1">
    <citation type="submission" date="2020-11" db="EMBL/GenBank/DDBJ databases">
        <authorList>
            <person name="Tran Van P."/>
        </authorList>
    </citation>
    <scope>NUCLEOTIDE SEQUENCE</scope>
</reference>
<organism evidence="2">
    <name type="scientific">Cyprideis torosa</name>
    <dbReference type="NCBI Taxonomy" id="163714"/>
    <lineage>
        <taxon>Eukaryota</taxon>
        <taxon>Metazoa</taxon>
        <taxon>Ecdysozoa</taxon>
        <taxon>Arthropoda</taxon>
        <taxon>Crustacea</taxon>
        <taxon>Oligostraca</taxon>
        <taxon>Ostracoda</taxon>
        <taxon>Podocopa</taxon>
        <taxon>Podocopida</taxon>
        <taxon>Cytherocopina</taxon>
        <taxon>Cytheroidea</taxon>
        <taxon>Cytherideidae</taxon>
        <taxon>Cyprideis</taxon>
    </lineage>
</organism>